<dbReference type="EMBL" id="JALZ01000037">
    <property type="protein sequence ID" value="ETX13114.1"/>
    <property type="molecule type" value="Genomic_DNA"/>
</dbReference>
<keyword evidence="3" id="KW-1185">Reference proteome</keyword>
<organism evidence="2 3">
    <name type="scientific">Roseivivax halodurans JCM 10272</name>
    <dbReference type="NCBI Taxonomy" id="1449350"/>
    <lineage>
        <taxon>Bacteria</taxon>
        <taxon>Pseudomonadati</taxon>
        <taxon>Pseudomonadota</taxon>
        <taxon>Alphaproteobacteria</taxon>
        <taxon>Rhodobacterales</taxon>
        <taxon>Roseobacteraceae</taxon>
        <taxon>Roseivivax</taxon>
    </lineage>
</organism>
<accession>X7EAJ9</accession>
<dbReference type="AlphaFoldDB" id="X7EAJ9"/>
<dbReference type="Proteomes" id="UP000022447">
    <property type="component" value="Unassembled WGS sequence"/>
</dbReference>
<evidence type="ECO:0000256" key="1">
    <source>
        <dbReference type="SAM" id="MobiDB-lite"/>
    </source>
</evidence>
<name>X7EAJ9_9RHOB</name>
<proteinExistence type="predicted"/>
<evidence type="ECO:0000313" key="3">
    <source>
        <dbReference type="Proteomes" id="UP000022447"/>
    </source>
</evidence>
<reference evidence="2 3" key="1">
    <citation type="submission" date="2014-01" db="EMBL/GenBank/DDBJ databases">
        <title>Roseivivax halodurans JCM 10272 Genome Sequencing.</title>
        <authorList>
            <person name="Lai Q."/>
            <person name="Li G."/>
            <person name="Shao Z."/>
        </authorList>
    </citation>
    <scope>NUCLEOTIDE SEQUENCE [LARGE SCALE GENOMIC DNA]</scope>
    <source>
        <strain evidence="2 3">JCM 10272</strain>
    </source>
</reference>
<feature type="region of interest" description="Disordered" evidence="1">
    <location>
        <begin position="1"/>
        <end position="23"/>
    </location>
</feature>
<dbReference type="RefSeq" id="WP_037265980.1">
    <property type="nucleotide sequence ID" value="NZ_JALZ01000037.1"/>
</dbReference>
<sequence>MTVSSRPKCNADDRARSAYPKPRRTCTTDLQVARIEQALTRAAMLVESDDAYLEIFVRLETELEAAKERQSASARAKAMVKGMSQNAIF</sequence>
<evidence type="ECO:0000313" key="2">
    <source>
        <dbReference type="EMBL" id="ETX13114.1"/>
    </source>
</evidence>
<comment type="caution">
    <text evidence="2">The sequence shown here is derived from an EMBL/GenBank/DDBJ whole genome shotgun (WGS) entry which is preliminary data.</text>
</comment>
<gene>
    <name evidence="2" type="ORF">OCH239_13410</name>
</gene>
<protein>
    <submittedName>
        <fullName evidence="2">Uncharacterized protein</fullName>
    </submittedName>
</protein>